<dbReference type="PANTHER" id="PTHR33361:SF2">
    <property type="entry name" value="DUF885 DOMAIN-CONTAINING PROTEIN"/>
    <property type="match status" value="1"/>
</dbReference>
<feature type="chain" id="PRO_5045573743" evidence="2">
    <location>
        <begin position="24"/>
        <end position="613"/>
    </location>
</feature>
<gene>
    <name evidence="3" type="ORF">ACFPN2_02590</name>
</gene>
<keyword evidence="4" id="KW-1185">Reference proteome</keyword>
<evidence type="ECO:0000313" key="3">
    <source>
        <dbReference type="EMBL" id="MFC4307959.1"/>
    </source>
</evidence>
<organism evidence="3 4">
    <name type="scientific">Steroidobacter flavus</name>
    <dbReference type="NCBI Taxonomy" id="1842136"/>
    <lineage>
        <taxon>Bacteria</taxon>
        <taxon>Pseudomonadati</taxon>
        <taxon>Pseudomonadota</taxon>
        <taxon>Gammaproteobacteria</taxon>
        <taxon>Steroidobacterales</taxon>
        <taxon>Steroidobacteraceae</taxon>
        <taxon>Steroidobacter</taxon>
    </lineage>
</organism>
<feature type="region of interest" description="Disordered" evidence="1">
    <location>
        <begin position="58"/>
        <end position="78"/>
    </location>
</feature>
<dbReference type="Proteomes" id="UP001595904">
    <property type="component" value="Unassembled WGS sequence"/>
</dbReference>
<keyword evidence="2" id="KW-0732">Signal</keyword>
<protein>
    <submittedName>
        <fullName evidence="3">DUF885 domain-containing protein</fullName>
    </submittedName>
</protein>
<dbReference type="EMBL" id="JBHSDU010000001">
    <property type="protein sequence ID" value="MFC4307959.1"/>
    <property type="molecule type" value="Genomic_DNA"/>
</dbReference>
<comment type="caution">
    <text evidence="3">The sequence shown here is derived from an EMBL/GenBank/DDBJ whole genome shotgun (WGS) entry which is preliminary data.</text>
</comment>
<evidence type="ECO:0000313" key="4">
    <source>
        <dbReference type="Proteomes" id="UP001595904"/>
    </source>
</evidence>
<dbReference type="PANTHER" id="PTHR33361">
    <property type="entry name" value="GLR0591 PROTEIN"/>
    <property type="match status" value="1"/>
</dbReference>
<evidence type="ECO:0000256" key="1">
    <source>
        <dbReference type="SAM" id="MobiDB-lite"/>
    </source>
</evidence>
<sequence>MKEQTSRKAHALALAVLATLATASCSTAPTAQQPLPANQDARFNEFVDRAYKQELASDPTRRTELTLAPSEPSWTPAGLANDAELARKYTERLSSLGAQVDRQQLSPDQQIRFDIYRAALQNQLVRLRIKQAGYTIGANVFDPPRELTQLLIKNHKILSADDARNYLSRLQELPKIVDDTMAAAKEHHGRGIVMIDREYQRVADDARSLSQGAPCSGNGDQALAKDFRDKLKGSSIPAAEQAAFTTESNTVLAQSVCPAYAKFAQVVTELGKAGRADGLWALPNGVAVYEDTIEYSLGRRVDPEAVHQLGLREVERHQREIQQLTAKLGIPSGAAELDAYLAKKADLWVPNTDEGFKQYKAATEAMIAFIQTKLPDYFQYIPKSPLAVEWAATGPTGGGPSRGSYYTLALPDGSKPAIYNLAFWPGPERFSLVSLPTVTYHEAVPGHHMQMATAFELQGADDKLRFGHDVAYAEGWGLYAEQLAYEMGVYANDPYGAIGWRRALLERAVRLVIDTGVNYKHWSRKQAEDYQVSVLGGEASVNRFFNWPGQALGYYWGYQEIVRLRDKARQELGPRFDIKAFHHVVLKNGEMPLDVLERTVDRYIRETAARGAS</sequence>
<evidence type="ECO:0000256" key="2">
    <source>
        <dbReference type="SAM" id="SignalP"/>
    </source>
</evidence>
<name>A0ABV8SN81_9GAMM</name>
<dbReference type="PROSITE" id="PS51257">
    <property type="entry name" value="PROKAR_LIPOPROTEIN"/>
    <property type="match status" value="1"/>
</dbReference>
<dbReference type="InterPro" id="IPR010281">
    <property type="entry name" value="DUF885"/>
</dbReference>
<dbReference type="Pfam" id="PF05960">
    <property type="entry name" value="DUF885"/>
    <property type="match status" value="1"/>
</dbReference>
<feature type="signal peptide" evidence="2">
    <location>
        <begin position="1"/>
        <end position="23"/>
    </location>
</feature>
<accession>A0ABV8SN81</accession>
<proteinExistence type="predicted"/>
<dbReference type="RefSeq" id="WP_380594675.1">
    <property type="nucleotide sequence ID" value="NZ_JBHSDU010000001.1"/>
</dbReference>
<reference evidence="4" key="1">
    <citation type="journal article" date="2019" name="Int. J. Syst. Evol. Microbiol.">
        <title>The Global Catalogue of Microorganisms (GCM) 10K type strain sequencing project: providing services to taxonomists for standard genome sequencing and annotation.</title>
        <authorList>
            <consortium name="The Broad Institute Genomics Platform"/>
            <consortium name="The Broad Institute Genome Sequencing Center for Infectious Disease"/>
            <person name="Wu L."/>
            <person name="Ma J."/>
        </authorList>
    </citation>
    <scope>NUCLEOTIDE SEQUENCE [LARGE SCALE GENOMIC DNA]</scope>
    <source>
        <strain evidence="4">CGMCC 1.10759</strain>
    </source>
</reference>